<evidence type="ECO:0000313" key="4">
    <source>
        <dbReference type="Proteomes" id="UP000893823"/>
    </source>
</evidence>
<protein>
    <submittedName>
        <fullName evidence="1">Transcriptional regulator</fullName>
    </submittedName>
</protein>
<dbReference type="AlphaFoldDB" id="A0A1H1ZP57"/>
<dbReference type="OrthoDB" id="9803128at2"/>
<gene>
    <name evidence="1" type="ORF">BCL57_001345</name>
    <name evidence="2" type="ORF">SAMN04489721_3270</name>
</gene>
<organism evidence="2 3">
    <name type="scientific">Agromyces flavus</name>
    <dbReference type="NCBI Taxonomy" id="589382"/>
    <lineage>
        <taxon>Bacteria</taxon>
        <taxon>Bacillati</taxon>
        <taxon>Actinomycetota</taxon>
        <taxon>Actinomycetes</taxon>
        <taxon>Micrococcales</taxon>
        <taxon>Microbacteriaceae</taxon>
        <taxon>Agromyces</taxon>
    </lineage>
</organism>
<reference evidence="1" key="3">
    <citation type="submission" date="2022-06" db="EMBL/GenBank/DDBJ databases">
        <title>Genomic Encyclopedia of Type Strains, Phase III (KMG-III): the genomes of soil and plant-associated and newly described type strains.</title>
        <authorList>
            <person name="Whitman W."/>
        </authorList>
    </citation>
    <scope>NUCLEOTIDE SEQUENCE</scope>
    <source>
        <strain evidence="1">CPCC 202695</strain>
    </source>
</reference>
<reference evidence="2" key="2">
    <citation type="submission" date="2016-10" db="EMBL/GenBank/DDBJ databases">
        <authorList>
            <person name="de Groot N.N."/>
        </authorList>
    </citation>
    <scope>NUCLEOTIDE SEQUENCE [LARGE SCALE GENOMIC DNA]</scope>
    <source>
        <strain evidence="2">CPCC 202695</strain>
    </source>
</reference>
<dbReference type="Proteomes" id="UP000199482">
    <property type="component" value="Chromosome I"/>
</dbReference>
<name>A0A1H1ZP57_9MICO</name>
<proteinExistence type="predicted"/>
<reference evidence="3" key="1">
    <citation type="submission" date="2016-10" db="EMBL/GenBank/DDBJ databases">
        <authorList>
            <person name="Varghese N."/>
            <person name="Submissions S."/>
        </authorList>
    </citation>
    <scope>NUCLEOTIDE SEQUENCE [LARGE SCALE GENOMIC DNA]</scope>
    <source>
        <strain evidence="3">CPCC 202695</strain>
    </source>
</reference>
<dbReference type="RefSeq" id="WP_092674773.1">
    <property type="nucleotide sequence ID" value="NZ_BMDN01000002.1"/>
</dbReference>
<accession>A0A1H1ZP57</accession>
<evidence type="ECO:0000313" key="3">
    <source>
        <dbReference type="Proteomes" id="UP000199482"/>
    </source>
</evidence>
<dbReference type="Proteomes" id="UP000893823">
    <property type="component" value="Unassembled WGS sequence"/>
</dbReference>
<sequence>MDEWVTTVKVDRETHRLIGDLAHLLGRSRKDVVRDAVLAFAAWRERMLDDGLDAAVHRIAAASQKHEMRAAAGGLDVTSAERVERSRIGAARMSPRVEAALSPAELLEHHRPEIEAAFERLGASEPRFAIDPRRYGHLAEHRVIVVDLVDPARFEKTRLQAAAFDIMAMHWFVVPAEWATPG</sequence>
<evidence type="ECO:0000313" key="1">
    <source>
        <dbReference type="EMBL" id="MCP2367191.1"/>
    </source>
</evidence>
<dbReference type="EMBL" id="SODL02000002">
    <property type="protein sequence ID" value="MCP2367191.1"/>
    <property type="molecule type" value="Genomic_DNA"/>
</dbReference>
<keyword evidence="4" id="KW-1185">Reference proteome</keyword>
<dbReference type="EMBL" id="LT629755">
    <property type="protein sequence ID" value="SDT35484.1"/>
    <property type="molecule type" value="Genomic_DNA"/>
</dbReference>
<evidence type="ECO:0000313" key="2">
    <source>
        <dbReference type="EMBL" id="SDT35484.1"/>
    </source>
</evidence>